<dbReference type="GO" id="GO:0031640">
    <property type="term" value="P:killing of cells of another organism"/>
    <property type="evidence" value="ECO:0007669"/>
    <property type="project" value="UniProtKB-KW"/>
</dbReference>
<accession>A0A2D2ASG7</accession>
<dbReference type="EC" id="3.2.1.17" evidence="4"/>
<dbReference type="Pfam" id="PF00959">
    <property type="entry name" value="Phage_lysozyme"/>
    <property type="match status" value="1"/>
</dbReference>
<dbReference type="CDD" id="cd00737">
    <property type="entry name" value="lyz_endolysin_autolysin"/>
    <property type="match status" value="1"/>
</dbReference>
<evidence type="ECO:0000313" key="6">
    <source>
        <dbReference type="Proteomes" id="UP000228945"/>
    </source>
</evidence>
<evidence type="ECO:0000313" key="5">
    <source>
        <dbReference type="EMBL" id="ATQ40917.1"/>
    </source>
</evidence>
<dbReference type="PANTHER" id="PTHR38107:SF3">
    <property type="entry name" value="LYSOZYME RRRD-RELATED"/>
    <property type="match status" value="1"/>
</dbReference>
<evidence type="ECO:0000256" key="3">
    <source>
        <dbReference type="ARBA" id="ARBA00023200"/>
    </source>
</evidence>
<evidence type="ECO:0000256" key="4">
    <source>
        <dbReference type="RuleBase" id="RU003788"/>
    </source>
</evidence>
<dbReference type="InterPro" id="IPR023347">
    <property type="entry name" value="Lysozyme_dom_sf"/>
</dbReference>
<dbReference type="Gene3D" id="1.10.530.40">
    <property type="match status" value="1"/>
</dbReference>
<keyword evidence="3" id="KW-1035">Host cytoplasm</keyword>
<dbReference type="InterPro" id="IPR002196">
    <property type="entry name" value="Glyco_hydro_24"/>
</dbReference>
<dbReference type="KEGG" id="cmb:CSW64_00090"/>
<sequence>MRNIFPFSHLAALEDAMNEMKMSREGALELIGHEAVVLTRYLDSKGIWTIGVGHTAAAGKPDPKTYPGAMALEEAIELFRRDLVRYEDGVNTAVTAKVSQTEFDALVSFHFNTGAIARAALTVSINRGDKTTAAEQFMSWRRPPEIVGRRAKEQKLFRDGIYSNGGKARLLPASADGKVQWGAGRTVSLEL</sequence>
<keyword evidence="2 4" id="KW-0081">Bacteriolytic enzyme</keyword>
<dbReference type="InterPro" id="IPR023346">
    <property type="entry name" value="Lysozyme-like_dom_sf"/>
</dbReference>
<dbReference type="InterPro" id="IPR051018">
    <property type="entry name" value="Bacteriophage_GH24"/>
</dbReference>
<dbReference type="Proteomes" id="UP000228945">
    <property type="component" value="Chromosome"/>
</dbReference>
<reference evidence="5 6" key="1">
    <citation type="submission" date="2017-10" db="EMBL/GenBank/DDBJ databases">
        <title>Genome sequence of Caulobacter mirabilis FWC38.</title>
        <authorList>
            <person name="Fiebig A."/>
            <person name="Crosson S."/>
        </authorList>
    </citation>
    <scope>NUCLEOTIDE SEQUENCE [LARGE SCALE GENOMIC DNA]</scope>
    <source>
        <strain evidence="5 6">FWC 38</strain>
    </source>
</reference>
<evidence type="ECO:0000256" key="1">
    <source>
        <dbReference type="ARBA" id="ARBA00022529"/>
    </source>
</evidence>
<proteinExistence type="inferred from homology"/>
<dbReference type="GO" id="GO:0042742">
    <property type="term" value="P:defense response to bacterium"/>
    <property type="evidence" value="ECO:0007669"/>
    <property type="project" value="UniProtKB-KW"/>
</dbReference>
<gene>
    <name evidence="5" type="ORF">CSW64_00090</name>
</gene>
<dbReference type="GO" id="GO:0009253">
    <property type="term" value="P:peptidoglycan catabolic process"/>
    <property type="evidence" value="ECO:0007669"/>
    <property type="project" value="InterPro"/>
</dbReference>
<dbReference type="GO" id="GO:0003796">
    <property type="term" value="F:lysozyme activity"/>
    <property type="evidence" value="ECO:0007669"/>
    <property type="project" value="UniProtKB-EC"/>
</dbReference>
<keyword evidence="6" id="KW-1185">Reference proteome</keyword>
<dbReference type="PANTHER" id="PTHR38107">
    <property type="match status" value="1"/>
</dbReference>
<dbReference type="OrthoDB" id="5327667at2"/>
<comment type="similarity">
    <text evidence="4">Belongs to the glycosyl hydrolase 24 family.</text>
</comment>
<comment type="catalytic activity">
    <reaction evidence="4">
        <text>Hydrolysis of (1-&gt;4)-beta-linkages between N-acetylmuramic acid and N-acetyl-D-glucosamine residues in a peptidoglycan and between N-acetyl-D-glucosamine residues in chitodextrins.</text>
        <dbReference type="EC" id="3.2.1.17"/>
    </reaction>
</comment>
<evidence type="ECO:0000256" key="2">
    <source>
        <dbReference type="ARBA" id="ARBA00022638"/>
    </source>
</evidence>
<name>A0A2D2ASG7_9CAUL</name>
<organism evidence="5 6">
    <name type="scientific">Caulobacter mirabilis</name>
    <dbReference type="NCBI Taxonomy" id="69666"/>
    <lineage>
        <taxon>Bacteria</taxon>
        <taxon>Pseudomonadati</taxon>
        <taxon>Pseudomonadota</taxon>
        <taxon>Alphaproteobacteria</taxon>
        <taxon>Caulobacterales</taxon>
        <taxon>Caulobacteraceae</taxon>
        <taxon>Caulobacter</taxon>
    </lineage>
</organism>
<keyword evidence="1 4" id="KW-0929">Antimicrobial</keyword>
<dbReference type="AlphaFoldDB" id="A0A2D2ASG7"/>
<dbReference type="EMBL" id="CP024201">
    <property type="protein sequence ID" value="ATQ40917.1"/>
    <property type="molecule type" value="Genomic_DNA"/>
</dbReference>
<dbReference type="SUPFAM" id="SSF53955">
    <property type="entry name" value="Lysozyme-like"/>
    <property type="match status" value="1"/>
</dbReference>
<keyword evidence="4" id="KW-0378">Hydrolase</keyword>
<dbReference type="GO" id="GO:0016998">
    <property type="term" value="P:cell wall macromolecule catabolic process"/>
    <property type="evidence" value="ECO:0007669"/>
    <property type="project" value="InterPro"/>
</dbReference>
<keyword evidence="4" id="KW-0326">Glycosidase</keyword>
<protein>
    <recommendedName>
        <fullName evidence="4">Lysozyme</fullName>
        <ecNumber evidence="4">3.2.1.17</ecNumber>
    </recommendedName>
</protein>
<dbReference type="InterPro" id="IPR033907">
    <property type="entry name" value="Endolysin_autolysin"/>
</dbReference>